<feature type="compositionally biased region" description="Basic residues" evidence="1">
    <location>
        <begin position="144"/>
        <end position="161"/>
    </location>
</feature>
<feature type="compositionally biased region" description="Basic and acidic residues" evidence="1">
    <location>
        <begin position="247"/>
        <end position="261"/>
    </location>
</feature>
<feature type="compositionally biased region" description="Basic and acidic residues" evidence="1">
    <location>
        <begin position="371"/>
        <end position="390"/>
    </location>
</feature>
<proteinExistence type="predicted"/>
<protein>
    <submittedName>
        <fullName evidence="2">Uncharacterized protein</fullName>
    </submittedName>
</protein>
<reference evidence="2" key="1">
    <citation type="submission" date="2022-10" db="EMBL/GenBank/DDBJ databases">
        <title>Tapping the CABI collections for fungal endophytes: first genome assemblies for Collariella, Neodidymelliopsis, Ascochyta clinopodiicola, Didymella pomorum, Didymosphaeria variabile, Neocosmospora piperis and Neocucurbitaria cava.</title>
        <authorList>
            <person name="Hill R."/>
        </authorList>
    </citation>
    <scope>NUCLEOTIDE SEQUENCE</scope>
    <source>
        <strain evidence="2">IMI 356814</strain>
    </source>
</reference>
<feature type="compositionally biased region" description="Polar residues" evidence="1">
    <location>
        <begin position="232"/>
        <end position="246"/>
    </location>
</feature>
<gene>
    <name evidence="2" type="ORF">N0V83_009468</name>
</gene>
<feature type="region of interest" description="Disordered" evidence="1">
    <location>
        <begin position="329"/>
        <end position="445"/>
    </location>
</feature>
<sequence length="445" mass="48769">MTVGVESKESLKKQMLLPGKKGVAAWVALHELEVLADPFMSPEDYIKAALNRRIYPGLLPHVHDRTKRGTKAREALYRREEAKHPGVDTVLKRLFRTFANFDKSQLSGKDPVYVVHGSSGLAPIDSKAPETVNPAEPLASVPSPKKKKSKSKKSKSKKKKNESKSSPPVVEGGFSLASPVRTPQATPERKDGLDYQTLQDDVAHESNGSPVAIKAATLGFHTPGPGEEYTLTGESTPTDEFTPQSTPREKFTPQSTPREKYTPQSTPRQKFTPESTPKEKPTPIEESTPVEHTSPAEEAISVGESTTVEELTPKVEAKVAVLDVPQLDSPLSNYAPVADSDSNDQGPSEAIEATSTWKLVRGRKARQKRTPKLETLKTQIKSDDRRDVPKHPSRMSIKPVEQAPKGQEIQIQKQEATNYSLKPSKKLVARAPKGPTPQESTPQAP</sequence>
<keyword evidence="3" id="KW-1185">Reference proteome</keyword>
<evidence type="ECO:0000256" key="1">
    <source>
        <dbReference type="SAM" id="MobiDB-lite"/>
    </source>
</evidence>
<dbReference type="Proteomes" id="UP001140560">
    <property type="component" value="Unassembled WGS sequence"/>
</dbReference>
<comment type="caution">
    <text evidence="2">The sequence shown here is derived from an EMBL/GenBank/DDBJ whole genome shotgun (WGS) entry which is preliminary data.</text>
</comment>
<accession>A0A9W8XZP6</accession>
<evidence type="ECO:0000313" key="2">
    <source>
        <dbReference type="EMBL" id="KAJ4364013.1"/>
    </source>
</evidence>
<feature type="compositionally biased region" description="Basic residues" evidence="1">
    <location>
        <begin position="360"/>
        <end position="370"/>
    </location>
</feature>
<feature type="compositionally biased region" description="Polar residues" evidence="1">
    <location>
        <begin position="409"/>
        <end position="421"/>
    </location>
</feature>
<organism evidence="2 3">
    <name type="scientific">Neocucurbitaria cava</name>
    <dbReference type="NCBI Taxonomy" id="798079"/>
    <lineage>
        <taxon>Eukaryota</taxon>
        <taxon>Fungi</taxon>
        <taxon>Dikarya</taxon>
        <taxon>Ascomycota</taxon>
        <taxon>Pezizomycotina</taxon>
        <taxon>Dothideomycetes</taxon>
        <taxon>Pleosporomycetidae</taxon>
        <taxon>Pleosporales</taxon>
        <taxon>Pleosporineae</taxon>
        <taxon>Cucurbitariaceae</taxon>
        <taxon>Neocucurbitaria</taxon>
    </lineage>
</organism>
<evidence type="ECO:0000313" key="3">
    <source>
        <dbReference type="Proteomes" id="UP001140560"/>
    </source>
</evidence>
<dbReference type="EMBL" id="JAPEUY010000018">
    <property type="protein sequence ID" value="KAJ4364013.1"/>
    <property type="molecule type" value="Genomic_DNA"/>
</dbReference>
<feature type="region of interest" description="Disordered" evidence="1">
    <location>
        <begin position="123"/>
        <end position="308"/>
    </location>
</feature>
<name>A0A9W8XZP6_9PLEO</name>
<dbReference type="AlphaFoldDB" id="A0A9W8XZP6"/>